<feature type="non-terminal residue" evidence="1">
    <location>
        <position position="1"/>
    </location>
</feature>
<reference evidence="1" key="1">
    <citation type="journal article" date="2014" name="Front. Microbiol.">
        <title>High frequency of phylogenetically diverse reductive dehalogenase-homologous genes in deep subseafloor sedimentary metagenomes.</title>
        <authorList>
            <person name="Kawai M."/>
            <person name="Futagami T."/>
            <person name="Toyoda A."/>
            <person name="Takaki Y."/>
            <person name="Nishi S."/>
            <person name="Hori S."/>
            <person name="Arai W."/>
            <person name="Tsubouchi T."/>
            <person name="Morono Y."/>
            <person name="Uchiyama I."/>
            <person name="Ito T."/>
            <person name="Fujiyama A."/>
            <person name="Inagaki F."/>
            <person name="Takami H."/>
        </authorList>
    </citation>
    <scope>NUCLEOTIDE SEQUENCE</scope>
    <source>
        <strain evidence="1">Expedition CK06-06</strain>
    </source>
</reference>
<protein>
    <submittedName>
        <fullName evidence="1">Uncharacterized protein</fullName>
    </submittedName>
</protein>
<organism evidence="1">
    <name type="scientific">marine sediment metagenome</name>
    <dbReference type="NCBI Taxonomy" id="412755"/>
    <lineage>
        <taxon>unclassified sequences</taxon>
        <taxon>metagenomes</taxon>
        <taxon>ecological metagenomes</taxon>
    </lineage>
</organism>
<sequence length="214" mass="24338">AEHVTGDKKYGALADELAWKHAYAVNSMYPKRQHGPGSFVQFDDEMAFLNYYNLLGYEKDPKLREMFALSCHDYWRLEACELNAFYNFTFAALCQGQTAGSPWGTQDLSPDRQCIEKAVDTLKRYPMDLVAWRQTNSHRIDVLPLSELARDQGEATGKGFRAGGEVLPIDERHITYWSDDAWQLDSGGNGRQLATGMPFLLAYYMGLYHGFIVD</sequence>
<proteinExistence type="predicted"/>
<accession>X0W1H6</accession>
<dbReference type="EMBL" id="BARS01029621">
    <property type="protein sequence ID" value="GAG06576.1"/>
    <property type="molecule type" value="Genomic_DNA"/>
</dbReference>
<name>X0W1H6_9ZZZZ</name>
<dbReference type="AlphaFoldDB" id="X0W1H6"/>
<gene>
    <name evidence="1" type="ORF">S01H1_46269</name>
</gene>
<comment type="caution">
    <text evidence="1">The sequence shown here is derived from an EMBL/GenBank/DDBJ whole genome shotgun (WGS) entry which is preliminary data.</text>
</comment>
<evidence type="ECO:0000313" key="1">
    <source>
        <dbReference type="EMBL" id="GAG06576.1"/>
    </source>
</evidence>